<dbReference type="SMART" id="SM00066">
    <property type="entry name" value="GAL4"/>
    <property type="match status" value="1"/>
</dbReference>
<evidence type="ECO:0000256" key="3">
    <source>
        <dbReference type="SAM" id="MobiDB-lite"/>
    </source>
</evidence>
<dbReference type="InterPro" id="IPR007219">
    <property type="entry name" value="XnlR_reg_dom"/>
</dbReference>
<dbReference type="PROSITE" id="PS00463">
    <property type="entry name" value="ZN2_CY6_FUNGAL_1"/>
    <property type="match status" value="1"/>
</dbReference>
<dbReference type="GO" id="GO:0001080">
    <property type="term" value="P:nitrogen catabolite activation of transcription from RNA polymerase II promoter"/>
    <property type="evidence" value="ECO:0007669"/>
    <property type="project" value="TreeGrafter"/>
</dbReference>
<feature type="region of interest" description="Disordered" evidence="3">
    <location>
        <begin position="201"/>
        <end position="226"/>
    </location>
</feature>
<evidence type="ECO:0000259" key="4">
    <source>
        <dbReference type="PROSITE" id="PS50048"/>
    </source>
</evidence>
<keyword evidence="1" id="KW-0479">Metal-binding</keyword>
<comment type="caution">
    <text evidence="5">The sequence shown here is derived from an EMBL/GenBank/DDBJ whole genome shotgun (WGS) entry which is preliminary data.</text>
</comment>
<dbReference type="GO" id="GO:0003677">
    <property type="term" value="F:DNA binding"/>
    <property type="evidence" value="ECO:0007669"/>
    <property type="project" value="InterPro"/>
</dbReference>
<dbReference type="GO" id="GO:0008270">
    <property type="term" value="F:zinc ion binding"/>
    <property type="evidence" value="ECO:0007669"/>
    <property type="project" value="InterPro"/>
</dbReference>
<keyword evidence="2" id="KW-0539">Nucleus</keyword>
<evidence type="ECO:0000256" key="1">
    <source>
        <dbReference type="ARBA" id="ARBA00022723"/>
    </source>
</evidence>
<evidence type="ECO:0000313" key="6">
    <source>
        <dbReference type="Proteomes" id="UP000777438"/>
    </source>
</evidence>
<dbReference type="InterPro" id="IPR036864">
    <property type="entry name" value="Zn2-C6_fun-type_DNA-bd_sf"/>
</dbReference>
<name>A0A9P8VV69_9HYPO</name>
<dbReference type="PANTHER" id="PTHR31668">
    <property type="entry name" value="GLUCOSE TRANSPORT TRANSCRIPTION REGULATOR RGT1-RELATED-RELATED"/>
    <property type="match status" value="1"/>
</dbReference>
<dbReference type="AlphaFoldDB" id="A0A9P8VV69"/>
<dbReference type="GO" id="GO:0005634">
    <property type="term" value="C:nucleus"/>
    <property type="evidence" value="ECO:0007669"/>
    <property type="project" value="TreeGrafter"/>
</dbReference>
<dbReference type="Pfam" id="PF04082">
    <property type="entry name" value="Fungal_trans"/>
    <property type="match status" value="1"/>
</dbReference>
<gene>
    <name evidence="5" type="ORF">B0T10DRAFT_193519</name>
</gene>
<dbReference type="PROSITE" id="PS50048">
    <property type="entry name" value="ZN2_CY6_FUNGAL_2"/>
    <property type="match status" value="1"/>
</dbReference>
<dbReference type="PANTHER" id="PTHR31668:SF4">
    <property type="entry name" value="TRANSCRIPTIONAL ACTIVATOR PROTEIN DAL81"/>
    <property type="match status" value="1"/>
</dbReference>
<dbReference type="InterPro" id="IPR050797">
    <property type="entry name" value="Carb_Metab_Trans_Reg"/>
</dbReference>
<dbReference type="Gene3D" id="4.10.240.10">
    <property type="entry name" value="Zn(2)-C6 fungal-type DNA-binding domain"/>
    <property type="match status" value="1"/>
</dbReference>
<accession>A0A9P8VV69</accession>
<reference evidence="5 6" key="1">
    <citation type="journal article" date="2021" name="Nat. Commun.">
        <title>Genetic determinants of endophytism in the Arabidopsis root mycobiome.</title>
        <authorList>
            <person name="Mesny F."/>
            <person name="Miyauchi S."/>
            <person name="Thiergart T."/>
            <person name="Pickel B."/>
            <person name="Atanasova L."/>
            <person name="Karlsson M."/>
            <person name="Huettel B."/>
            <person name="Barry K.W."/>
            <person name="Haridas S."/>
            <person name="Chen C."/>
            <person name="Bauer D."/>
            <person name="Andreopoulos W."/>
            <person name="Pangilinan J."/>
            <person name="LaButti K."/>
            <person name="Riley R."/>
            <person name="Lipzen A."/>
            <person name="Clum A."/>
            <person name="Drula E."/>
            <person name="Henrissat B."/>
            <person name="Kohler A."/>
            <person name="Grigoriev I.V."/>
            <person name="Martin F.M."/>
            <person name="Hacquard S."/>
        </authorList>
    </citation>
    <scope>NUCLEOTIDE SEQUENCE [LARGE SCALE GENOMIC DNA]</scope>
    <source>
        <strain evidence="5 6">MPI-CAGE-CH-0241</strain>
    </source>
</reference>
<feature type="domain" description="Zn(2)-C6 fungal-type" evidence="4">
    <location>
        <begin position="27"/>
        <end position="59"/>
    </location>
</feature>
<feature type="region of interest" description="Disordered" evidence="3">
    <location>
        <begin position="1"/>
        <end position="24"/>
    </location>
</feature>
<dbReference type="EMBL" id="JAGPYM010000031">
    <property type="protein sequence ID" value="KAH6877074.1"/>
    <property type="molecule type" value="Genomic_DNA"/>
</dbReference>
<keyword evidence="6" id="KW-1185">Reference proteome</keyword>
<dbReference type="GO" id="GO:0000981">
    <property type="term" value="F:DNA-binding transcription factor activity, RNA polymerase II-specific"/>
    <property type="evidence" value="ECO:0007669"/>
    <property type="project" value="InterPro"/>
</dbReference>
<evidence type="ECO:0000256" key="2">
    <source>
        <dbReference type="ARBA" id="ARBA00023242"/>
    </source>
</evidence>
<organism evidence="5 6">
    <name type="scientific">Thelonectria olida</name>
    <dbReference type="NCBI Taxonomy" id="1576542"/>
    <lineage>
        <taxon>Eukaryota</taxon>
        <taxon>Fungi</taxon>
        <taxon>Dikarya</taxon>
        <taxon>Ascomycota</taxon>
        <taxon>Pezizomycotina</taxon>
        <taxon>Sordariomycetes</taxon>
        <taxon>Hypocreomycetidae</taxon>
        <taxon>Hypocreales</taxon>
        <taxon>Nectriaceae</taxon>
        <taxon>Thelonectria</taxon>
    </lineage>
</organism>
<proteinExistence type="predicted"/>
<dbReference type="InterPro" id="IPR001138">
    <property type="entry name" value="Zn2Cys6_DnaBD"/>
</dbReference>
<dbReference type="CDD" id="cd12148">
    <property type="entry name" value="fungal_TF_MHR"/>
    <property type="match status" value="1"/>
</dbReference>
<dbReference type="GO" id="GO:0006351">
    <property type="term" value="P:DNA-templated transcription"/>
    <property type="evidence" value="ECO:0007669"/>
    <property type="project" value="InterPro"/>
</dbReference>
<dbReference type="SUPFAM" id="SSF57701">
    <property type="entry name" value="Zn2/Cys6 DNA-binding domain"/>
    <property type="match status" value="1"/>
</dbReference>
<evidence type="ECO:0000313" key="5">
    <source>
        <dbReference type="EMBL" id="KAH6877074.1"/>
    </source>
</evidence>
<dbReference type="CDD" id="cd00067">
    <property type="entry name" value="GAL4"/>
    <property type="match status" value="1"/>
</dbReference>
<dbReference type="Proteomes" id="UP000777438">
    <property type="component" value="Unassembled WGS sequence"/>
</dbReference>
<dbReference type="OrthoDB" id="1924787at2759"/>
<protein>
    <submittedName>
        <fullName evidence="5">Fungal-specific transcription factor domain-containing protein</fullName>
    </submittedName>
</protein>
<sequence>MSHIARDQHLPPNPSPRRPYRSKRNRPCTLCRARKTSCRRADNDVSCLSCRKRGQHCSFVDDAQESRPAPSSSIMGSSAGRTFNEAGLSATNALAVESNEDFMALTLEESQRETPSPGYLDPELLQNSFNPTTDMAPIYEGLSDQRVWPDAAEHQLNMPAAPDNPFFDLGSIISTAQSARPVSNSPTSTRLGEVGCHVSPGVVSSPPENQTNESNSIDQRPGFQGTYFGLSGESDPYLLRHYLYNEADEFPFLRVIYRRTQRGICEPYQPPQNAQNAEAPDIPVQFLLTANELGEEHTRIGPHGQLYDHDSVRKELNGLVSDEHGRRLILLFVQYVYPGLPVISRSQLALEITGNNVPSAVGPVPAHALAAIYASALPFSSYDDVLCVSSVYKKPSSERLWQIVYDGVQADLHTPRLATISSALLFLNRPRVGVQHVSADTSFTWSFTTSIVGLVTSLGLHLDCKSWSIPNWEKRLRRRLWWMAYSEATWRSLLLGRPSVISPDQWSVSGLARSDFDLDDMSLRDDMPPGIGGFMKRLRALGTGSEDGLISQHLATLACIADHIHRGLYTVRATAQLADNLDESVKAIKPLREELALWYAGLPMALKSPKADPERTTPIEPSSAACLRFAYLTLEVLLYRALLRPLGAVDLEDANVHGEANTDLYGELWPESQDFCIDTEQRANGQEQHDGFRDQAELIISAAEKCATIVTNFTVELMSWDFAGFWHSWSRIGWATTSSFLAILLVQSPSVKHAKTSKALIDRWRQILRHQSQSFQDMSLGILRLDAMYWSDMNKIFKVNSHLAQVIQESK</sequence>
<feature type="compositionally biased region" description="Polar residues" evidence="3">
    <location>
        <begin position="206"/>
        <end position="218"/>
    </location>
</feature>